<name>A0A1J4TCE6_9BACT</name>
<dbReference type="InterPro" id="IPR016024">
    <property type="entry name" value="ARM-type_fold"/>
</dbReference>
<evidence type="ECO:0008006" key="4">
    <source>
        <dbReference type="Google" id="ProtNLM"/>
    </source>
</evidence>
<dbReference type="EMBL" id="MNUV01000004">
    <property type="protein sequence ID" value="OIO08485.1"/>
    <property type="molecule type" value="Genomic_DNA"/>
</dbReference>
<evidence type="ECO:0000256" key="1">
    <source>
        <dbReference type="SAM" id="Phobius"/>
    </source>
</evidence>
<feature type="transmembrane region" description="Helical" evidence="1">
    <location>
        <begin position="21"/>
        <end position="43"/>
    </location>
</feature>
<sequence>MIFMKKIEQWGRSCIAFGSRYKWLIIIALSSLMVVFGVFYGVVYGRLWLKFPDKIKAGIALNRLGSSSYNYPICHEACFYERQLYKQIIAGNLNKVKISDQVKRLILAEDNNLVFRLELLDVLSSQPIPDYLNEYLVSGEESKVQEKIKELFVVESISAVELMNRFLVSSSPEDQIDILNLLQKKSDSTLADFYLGIIINNPDLKIKNGALAALSNLLPSETYVTDDFLSEIKDLIFASGTDKYLRKEIILLLGEYLPVQENIVTEILTAAYLDETAVDKFSRLFVVDILNRSSANNYTPPEISTSEWQEYRDHNSLWGND</sequence>
<reference evidence="2 3" key="1">
    <citation type="journal article" date="2016" name="Environ. Microbiol.">
        <title>Genomic resolution of a cold subsurface aquifer community provides metabolic insights for novel microbes adapted to high CO concentrations.</title>
        <authorList>
            <person name="Probst A.J."/>
            <person name="Castelle C.J."/>
            <person name="Singh A."/>
            <person name="Brown C.T."/>
            <person name="Anantharaman K."/>
            <person name="Sharon I."/>
            <person name="Hug L.A."/>
            <person name="Burstein D."/>
            <person name="Emerson J.B."/>
            <person name="Thomas B.C."/>
            <person name="Banfield J.F."/>
        </authorList>
    </citation>
    <scope>NUCLEOTIDE SEQUENCE [LARGE SCALE GENOMIC DNA]</scope>
    <source>
        <strain evidence="2">CG1_02_41_21</strain>
    </source>
</reference>
<gene>
    <name evidence="2" type="ORF">AUJ35_00160</name>
</gene>
<protein>
    <recommendedName>
        <fullName evidence="4">HEAT repeat domain-containing protein</fullName>
    </recommendedName>
</protein>
<keyword evidence="1" id="KW-0812">Transmembrane</keyword>
<dbReference type="Proteomes" id="UP000182860">
    <property type="component" value="Unassembled WGS sequence"/>
</dbReference>
<dbReference type="AlphaFoldDB" id="A0A1J4TCE6"/>
<evidence type="ECO:0000313" key="3">
    <source>
        <dbReference type="Proteomes" id="UP000182860"/>
    </source>
</evidence>
<evidence type="ECO:0000313" key="2">
    <source>
        <dbReference type="EMBL" id="OIO08485.1"/>
    </source>
</evidence>
<proteinExistence type="predicted"/>
<keyword evidence="1" id="KW-1133">Transmembrane helix</keyword>
<accession>A0A1J4TCE6</accession>
<comment type="caution">
    <text evidence="2">The sequence shown here is derived from an EMBL/GenBank/DDBJ whole genome shotgun (WGS) entry which is preliminary data.</text>
</comment>
<dbReference type="SUPFAM" id="SSF48371">
    <property type="entry name" value="ARM repeat"/>
    <property type="match status" value="1"/>
</dbReference>
<organism evidence="2 3">
    <name type="scientific">Candidatus Falkowbacteria bacterium CG1_02_41_21</name>
    <dbReference type="NCBI Taxonomy" id="1805147"/>
    <lineage>
        <taxon>Bacteria</taxon>
        <taxon>Candidatus Falkowiibacteriota</taxon>
    </lineage>
</organism>
<keyword evidence="1" id="KW-0472">Membrane</keyword>